<dbReference type="PANTHER" id="PTHR24335">
    <property type="entry name" value="MOTOR NEURON AND PANCREAS HOMEOBOX PROTEIN"/>
    <property type="match status" value="1"/>
</dbReference>
<dbReference type="CDD" id="cd00086">
    <property type="entry name" value="homeodomain"/>
    <property type="match status" value="1"/>
</dbReference>
<dbReference type="Ensembl" id="ENSDNVT00000012497.1">
    <property type="protein sequence ID" value="ENSDNVP00000010391.1"/>
    <property type="gene ID" value="ENSDNVG00000007333.1"/>
</dbReference>
<evidence type="ECO:0000256" key="5">
    <source>
        <dbReference type="RuleBase" id="RU000682"/>
    </source>
</evidence>
<dbReference type="InterPro" id="IPR009057">
    <property type="entry name" value="Homeodomain-like_sf"/>
</dbReference>
<keyword evidence="3 4" id="KW-0539">Nucleus</keyword>
<feature type="DNA-binding region" description="Homeobox" evidence="4">
    <location>
        <begin position="82"/>
        <end position="141"/>
    </location>
</feature>
<evidence type="ECO:0000256" key="1">
    <source>
        <dbReference type="ARBA" id="ARBA00023125"/>
    </source>
</evidence>
<dbReference type="PROSITE" id="PS50071">
    <property type="entry name" value="HOMEOBOX_2"/>
    <property type="match status" value="1"/>
</dbReference>
<name>A0A8C4JKV8_DRONO</name>
<evidence type="ECO:0000259" key="6">
    <source>
        <dbReference type="PROSITE" id="PS50071"/>
    </source>
</evidence>
<dbReference type="PRINTS" id="PR00024">
    <property type="entry name" value="HOMEOBOX"/>
</dbReference>
<dbReference type="InterPro" id="IPR017970">
    <property type="entry name" value="Homeobox_CS"/>
</dbReference>
<dbReference type="GO" id="GO:0000981">
    <property type="term" value="F:DNA-binding transcription factor activity, RNA polymerase II-specific"/>
    <property type="evidence" value="ECO:0007669"/>
    <property type="project" value="InterPro"/>
</dbReference>
<reference evidence="7" key="1">
    <citation type="submission" date="2025-08" db="UniProtKB">
        <authorList>
            <consortium name="Ensembl"/>
        </authorList>
    </citation>
    <scope>IDENTIFICATION</scope>
</reference>
<dbReference type="SMART" id="SM00389">
    <property type="entry name" value="HOX"/>
    <property type="match status" value="1"/>
</dbReference>
<dbReference type="PROSITE" id="PS00027">
    <property type="entry name" value="HOMEOBOX_1"/>
    <property type="match status" value="1"/>
</dbReference>
<keyword evidence="8" id="KW-1185">Reference proteome</keyword>
<dbReference type="FunFam" id="1.10.10.60:FF:000357">
    <property type="entry name" value="Motor neuron and pancreas homeobox 1"/>
    <property type="match status" value="1"/>
</dbReference>
<dbReference type="SUPFAM" id="SSF46689">
    <property type="entry name" value="Homeodomain-like"/>
    <property type="match status" value="1"/>
</dbReference>
<dbReference type="GO" id="GO:1990837">
    <property type="term" value="F:sequence-specific double-stranded DNA binding"/>
    <property type="evidence" value="ECO:0007669"/>
    <property type="project" value="TreeGrafter"/>
</dbReference>
<evidence type="ECO:0000313" key="7">
    <source>
        <dbReference type="Ensembl" id="ENSDNVP00000010391.1"/>
    </source>
</evidence>
<dbReference type="Pfam" id="PF00046">
    <property type="entry name" value="Homeodomain"/>
    <property type="match status" value="1"/>
</dbReference>
<dbReference type="Proteomes" id="UP000694423">
    <property type="component" value="Unplaced"/>
</dbReference>
<evidence type="ECO:0000313" key="8">
    <source>
        <dbReference type="Proteomes" id="UP000694423"/>
    </source>
</evidence>
<dbReference type="GO" id="GO:0021520">
    <property type="term" value="P:spinal cord motor neuron cell fate specification"/>
    <property type="evidence" value="ECO:0007669"/>
    <property type="project" value="InterPro"/>
</dbReference>
<dbReference type="InterPro" id="IPR020479">
    <property type="entry name" value="HD_metazoa"/>
</dbReference>
<reference evidence="7" key="2">
    <citation type="submission" date="2025-09" db="UniProtKB">
        <authorList>
            <consortium name="Ensembl"/>
        </authorList>
    </citation>
    <scope>IDENTIFICATION</scope>
</reference>
<protein>
    <recommendedName>
        <fullName evidence="6">Homeobox domain-containing protein</fullName>
    </recommendedName>
</protein>
<keyword evidence="2 4" id="KW-0371">Homeobox</keyword>
<dbReference type="InterPro" id="IPR001356">
    <property type="entry name" value="HD"/>
</dbReference>
<dbReference type="GO" id="GO:0048812">
    <property type="term" value="P:neuron projection morphogenesis"/>
    <property type="evidence" value="ECO:0007669"/>
    <property type="project" value="TreeGrafter"/>
</dbReference>
<proteinExistence type="predicted"/>
<dbReference type="GO" id="GO:0005634">
    <property type="term" value="C:nucleus"/>
    <property type="evidence" value="ECO:0007669"/>
    <property type="project" value="UniProtKB-SubCell"/>
</dbReference>
<organism evidence="7 8">
    <name type="scientific">Dromaius novaehollandiae</name>
    <name type="common">Emu</name>
    <dbReference type="NCBI Taxonomy" id="8790"/>
    <lineage>
        <taxon>Eukaryota</taxon>
        <taxon>Metazoa</taxon>
        <taxon>Chordata</taxon>
        <taxon>Craniata</taxon>
        <taxon>Vertebrata</taxon>
        <taxon>Euteleostomi</taxon>
        <taxon>Archelosauria</taxon>
        <taxon>Archosauria</taxon>
        <taxon>Dinosauria</taxon>
        <taxon>Saurischia</taxon>
        <taxon>Theropoda</taxon>
        <taxon>Coelurosauria</taxon>
        <taxon>Aves</taxon>
        <taxon>Palaeognathae</taxon>
        <taxon>Casuariiformes</taxon>
        <taxon>Dromaiidae</taxon>
        <taxon>Dromaius</taxon>
    </lineage>
</organism>
<evidence type="ECO:0000256" key="3">
    <source>
        <dbReference type="ARBA" id="ARBA00023242"/>
    </source>
</evidence>
<dbReference type="PANTHER" id="PTHR24335:SF3">
    <property type="entry name" value="MOTOR NEURON AND PANCREAS HOMEOBOX PROTEIN 1"/>
    <property type="match status" value="1"/>
</dbReference>
<accession>A0A8C4JKV8</accession>
<dbReference type="Gene3D" id="1.10.10.60">
    <property type="entry name" value="Homeodomain-like"/>
    <property type="match status" value="1"/>
</dbReference>
<feature type="domain" description="Homeobox" evidence="6">
    <location>
        <begin position="80"/>
        <end position="140"/>
    </location>
</feature>
<keyword evidence="1 4" id="KW-0238">DNA-binding</keyword>
<dbReference type="GO" id="GO:0031018">
    <property type="term" value="P:endocrine pancreas development"/>
    <property type="evidence" value="ECO:0007669"/>
    <property type="project" value="TreeGrafter"/>
</dbReference>
<evidence type="ECO:0000256" key="4">
    <source>
        <dbReference type="PROSITE-ProRule" id="PRU00108"/>
    </source>
</evidence>
<dbReference type="InterPro" id="IPR042768">
    <property type="entry name" value="MNX1/Ceh-12"/>
</dbReference>
<sequence>RGGGGRVRDFFDAVAAPGRHRPRSAALRFAASPLRGPREAGGVAAPFLLPFSSFFRFDVPGGRAHPALPSAAQAQSNLLGKCRRPRTAFTSQQLLELEHQFKLNKYLSRPKRFEVATSLMLTETQVKIWFQNRRMKWKRSKKAKEQAAQEAEKSRRALALGRAPLRAPSQEKAFLGAKSSKSLLGRRAALQAGPCYSLHSAPCLQTRLSLRCEASVYVFSSP</sequence>
<comment type="subcellular location">
    <subcellularLocation>
        <location evidence="4 5">Nucleus</location>
    </subcellularLocation>
</comment>
<dbReference type="AlphaFoldDB" id="A0A8C4JKV8"/>
<evidence type="ECO:0000256" key="2">
    <source>
        <dbReference type="ARBA" id="ARBA00023155"/>
    </source>
</evidence>